<keyword evidence="4" id="KW-1185">Reference proteome</keyword>
<dbReference type="GO" id="GO:0016989">
    <property type="term" value="F:sigma factor antagonist activity"/>
    <property type="evidence" value="ECO:0007669"/>
    <property type="project" value="TreeGrafter"/>
</dbReference>
<gene>
    <name evidence="3" type="ORF">GJ699_18705</name>
</gene>
<reference evidence="3 4" key="1">
    <citation type="submission" date="2019-11" db="EMBL/GenBank/DDBJ databases">
        <title>Novel species isolated from a subtropical stream in China.</title>
        <authorList>
            <person name="Lu H."/>
        </authorList>
    </citation>
    <scope>NUCLEOTIDE SEQUENCE [LARGE SCALE GENOMIC DNA]</scope>
    <source>
        <strain evidence="3 4">FT80W</strain>
    </source>
</reference>
<comment type="caution">
    <text evidence="3">The sequence shown here is derived from an EMBL/GenBank/DDBJ whole genome shotgun (WGS) entry which is preliminary data.</text>
</comment>
<dbReference type="Proteomes" id="UP000433309">
    <property type="component" value="Unassembled WGS sequence"/>
</dbReference>
<proteinExistence type="predicted"/>
<dbReference type="Gene3D" id="2.60.120.1440">
    <property type="match status" value="1"/>
</dbReference>
<protein>
    <submittedName>
        <fullName evidence="3">DUF4880 domain-containing protein</fullName>
    </submittedName>
</protein>
<dbReference type="Pfam" id="PF04773">
    <property type="entry name" value="FecR"/>
    <property type="match status" value="1"/>
</dbReference>
<dbReference type="AlphaFoldDB" id="A0A6I2L1F7"/>
<dbReference type="InterPro" id="IPR032623">
    <property type="entry name" value="FecR_N"/>
</dbReference>
<dbReference type="PANTHER" id="PTHR30273:SF2">
    <property type="entry name" value="PROTEIN FECR"/>
    <property type="match status" value="1"/>
</dbReference>
<dbReference type="PIRSF" id="PIRSF018266">
    <property type="entry name" value="FecR"/>
    <property type="match status" value="1"/>
</dbReference>
<sequence>MPTTKRSSAEFEVLEQAAEWFGVLGAGDATAAERAAFQDWLQADPAHRAAWQRVEQIHDRISALPGAPAVQALTLPPPRRRAMKALALLCTVGGAAALLASRDDSVAYLAAMNAGHRTAVGETAPLSLPDGSQAWLNTASAADVVYDGALRRIALRRGEILIHSHHDAQTPARPLVLDVPAGRLTALGTRFAVLLDGGETRLAVYDGAVRIQTSGGQQRIIDAGSQVRFTSGAIGVATAVDENQAAWRRNILIARQMRLQDVLAELARYRHGYLGCDPALDNVLLLGSYPLDDTEMALQMLEASLPVRVHHRLPWWVTVTPR</sequence>
<feature type="domain" description="FecR N-terminal" evidence="2">
    <location>
        <begin position="15"/>
        <end position="56"/>
    </location>
</feature>
<dbReference type="Pfam" id="PF16220">
    <property type="entry name" value="DUF4880"/>
    <property type="match status" value="1"/>
</dbReference>
<dbReference type="InterPro" id="IPR012373">
    <property type="entry name" value="Ferrdict_sens_TM"/>
</dbReference>
<dbReference type="RefSeq" id="WP_154379011.1">
    <property type="nucleotide sequence ID" value="NZ_WKJK01000009.1"/>
</dbReference>
<feature type="domain" description="FecR protein" evidence="1">
    <location>
        <begin position="116"/>
        <end position="210"/>
    </location>
</feature>
<accession>A0A6I2L1F7</accession>
<dbReference type="InterPro" id="IPR006860">
    <property type="entry name" value="FecR"/>
</dbReference>
<evidence type="ECO:0000313" key="4">
    <source>
        <dbReference type="Proteomes" id="UP000433309"/>
    </source>
</evidence>
<dbReference type="PANTHER" id="PTHR30273">
    <property type="entry name" value="PERIPLASMIC SIGNAL SENSOR AND SIGMA FACTOR ACTIVATOR FECR-RELATED"/>
    <property type="match status" value="1"/>
</dbReference>
<evidence type="ECO:0000259" key="1">
    <source>
        <dbReference type="Pfam" id="PF04773"/>
    </source>
</evidence>
<dbReference type="EMBL" id="WKJK01000009">
    <property type="protein sequence ID" value="MRW92028.1"/>
    <property type="molecule type" value="Genomic_DNA"/>
</dbReference>
<evidence type="ECO:0000313" key="3">
    <source>
        <dbReference type="EMBL" id="MRW92028.1"/>
    </source>
</evidence>
<evidence type="ECO:0000259" key="2">
    <source>
        <dbReference type="Pfam" id="PF16220"/>
    </source>
</evidence>
<name>A0A6I2L1F7_9BURK</name>
<organism evidence="3 4">
    <name type="scientific">Duganella guangzhouensis</name>
    <dbReference type="NCBI Taxonomy" id="2666084"/>
    <lineage>
        <taxon>Bacteria</taxon>
        <taxon>Pseudomonadati</taxon>
        <taxon>Pseudomonadota</taxon>
        <taxon>Betaproteobacteria</taxon>
        <taxon>Burkholderiales</taxon>
        <taxon>Oxalobacteraceae</taxon>
        <taxon>Telluria group</taxon>
        <taxon>Duganella</taxon>
    </lineage>
</organism>